<sequence length="660" mass="71234">MIHDTFSAALLLLGLSVSAVTLLRRVKLPPVLGYLAVGLAAGPHALGWLEHGASMELLAEVGLVFLLFSIGLEVSLPQFLAMGGPALSLGGSQVLLTALAGAAALHGLTDLPWTGALVAGVAMALSSTAIAAKQLSDQLEINLVHGRLALAILLLQDLAVVPVLVVMPLLSGGGAESITLPLLWALGKGVFAFAAMLAGGRWILRPLFHHIAALHSSELFMLTVLLVSLAAAWITHLLGLSLELGAFLAGMMLAETEFLHQIRADVRPFRDVLMGLFFVGVGMRLDLVQLQPVWPQALALLVFLLAGKGFLITLLARLAGYDRGVALSTGLVLAQGGEFSFVLLTLAINLGLLSDAASQPLIAALVLSMLAAPFAIRYNVPIATRLFARSYLRERYAETRHLTKAARDLHDHVILCGFGRIGQILSHFLRAGGIPYIALDLDPSRIKEAHEAGEPVFYGDATHREILSGAGIRRARAVVITVHDAPYAEKIVQVVKRYRPDVAILVRVHNDLWLEKLEAAGAAKVVPEKVEAAMALAQHLLQQYDLTPAETLKWVESFREDHYMKLRGLFVGEVAGNMDEEALSLHTVLLPEEYWGADYRLADFDFEKMSVKVATILRRDVRIEKPAPDWQLAPGDVLVLQGRSEAVEKAQQALLGVCRT</sequence>
<proteinExistence type="predicted"/>
<keyword evidence="9 10" id="KW-0472">Membrane</keyword>
<reference evidence="13" key="1">
    <citation type="submission" date="2019-06" db="EMBL/GenBank/DDBJ databases">
        <title>Complete genome sequence of Methylogaea oryzae strain JCM16910.</title>
        <authorList>
            <person name="Asakawa S."/>
        </authorList>
    </citation>
    <scope>NUCLEOTIDE SEQUENCE</scope>
    <source>
        <strain evidence="13">E10</strain>
    </source>
</reference>
<dbReference type="PROSITE" id="PS51201">
    <property type="entry name" value="RCK_N"/>
    <property type="match status" value="1"/>
</dbReference>
<dbReference type="InterPro" id="IPR003148">
    <property type="entry name" value="RCK_N"/>
</dbReference>
<name>A0A8D4VQJ3_9GAMM</name>
<dbReference type="GO" id="GO:0006813">
    <property type="term" value="P:potassium ion transport"/>
    <property type="evidence" value="ECO:0007669"/>
    <property type="project" value="UniProtKB-KW"/>
</dbReference>
<keyword evidence="6" id="KW-0630">Potassium</keyword>
<dbReference type="RefSeq" id="WP_221047437.1">
    <property type="nucleotide sequence ID" value="NZ_AP019782.1"/>
</dbReference>
<comment type="subcellular location">
    <subcellularLocation>
        <location evidence="1">Endomembrane system</location>
        <topology evidence="1">Multi-pass membrane protein</topology>
    </subcellularLocation>
</comment>
<dbReference type="EMBL" id="AP019782">
    <property type="protein sequence ID" value="BBL72228.1"/>
    <property type="molecule type" value="Genomic_DNA"/>
</dbReference>
<dbReference type="AlphaFoldDB" id="A0A8D4VQJ3"/>
<dbReference type="FunFam" id="3.40.50.720:FF:000036">
    <property type="entry name" value="Glutathione-regulated potassium-efflux system protein KefB"/>
    <property type="match status" value="1"/>
</dbReference>
<keyword evidence="4" id="KW-0633">Potassium transport</keyword>
<dbReference type="GO" id="GO:0008324">
    <property type="term" value="F:monoatomic cation transmembrane transporter activity"/>
    <property type="evidence" value="ECO:0007669"/>
    <property type="project" value="InterPro"/>
</dbReference>
<evidence type="ECO:0000313" key="14">
    <source>
        <dbReference type="Proteomes" id="UP000824988"/>
    </source>
</evidence>
<evidence type="ECO:0000256" key="6">
    <source>
        <dbReference type="ARBA" id="ARBA00022958"/>
    </source>
</evidence>
<dbReference type="KEGG" id="moz:MoryE10_28340"/>
<keyword evidence="8" id="KW-0406">Ion transport</keyword>
<keyword evidence="3" id="KW-0050">Antiport</keyword>
<dbReference type="GO" id="GO:1902600">
    <property type="term" value="P:proton transmembrane transport"/>
    <property type="evidence" value="ECO:0007669"/>
    <property type="project" value="InterPro"/>
</dbReference>
<accession>A0A8D4VQJ3</accession>
<feature type="transmembrane region" description="Helical" evidence="10">
    <location>
        <begin position="144"/>
        <end position="170"/>
    </location>
</feature>
<keyword evidence="5 10" id="KW-0812">Transmembrane</keyword>
<feature type="transmembrane region" description="Helical" evidence="10">
    <location>
        <begin position="360"/>
        <end position="380"/>
    </location>
</feature>
<dbReference type="GO" id="GO:0015297">
    <property type="term" value="F:antiporter activity"/>
    <property type="evidence" value="ECO:0007669"/>
    <property type="project" value="UniProtKB-KW"/>
</dbReference>
<gene>
    <name evidence="13" type="primary">kefB</name>
    <name evidence="13" type="ORF">MoryE10_28340</name>
</gene>
<protein>
    <submittedName>
        <fullName evidence="13">Potassium transporter</fullName>
    </submittedName>
</protein>
<keyword evidence="2" id="KW-0813">Transport</keyword>
<dbReference type="PANTHER" id="PTHR46157:SF4">
    <property type="entry name" value="K(+) EFFLUX ANTIPORTER 3, CHLOROPLASTIC"/>
    <property type="match status" value="1"/>
</dbReference>
<evidence type="ECO:0000256" key="10">
    <source>
        <dbReference type="SAM" id="Phobius"/>
    </source>
</evidence>
<evidence type="ECO:0000313" key="13">
    <source>
        <dbReference type="EMBL" id="BBL72228.1"/>
    </source>
</evidence>
<feature type="transmembrane region" description="Helical" evidence="10">
    <location>
        <begin position="297"/>
        <end position="318"/>
    </location>
</feature>
<keyword evidence="14" id="KW-1185">Reference proteome</keyword>
<feature type="transmembrane region" description="Helical" evidence="10">
    <location>
        <begin position="86"/>
        <end position="105"/>
    </location>
</feature>
<dbReference type="PROSITE" id="PS51202">
    <property type="entry name" value="RCK_C"/>
    <property type="match status" value="1"/>
</dbReference>
<keyword evidence="7 10" id="KW-1133">Transmembrane helix</keyword>
<dbReference type="PANTHER" id="PTHR46157">
    <property type="entry name" value="K(+) EFFLUX ANTIPORTER 3, CHLOROPLASTIC"/>
    <property type="match status" value="1"/>
</dbReference>
<evidence type="ECO:0000256" key="7">
    <source>
        <dbReference type="ARBA" id="ARBA00022989"/>
    </source>
</evidence>
<feature type="domain" description="RCK N-terminal" evidence="11">
    <location>
        <begin position="410"/>
        <end position="527"/>
    </location>
</feature>
<evidence type="ECO:0000256" key="9">
    <source>
        <dbReference type="ARBA" id="ARBA00023136"/>
    </source>
</evidence>
<dbReference type="InterPro" id="IPR006037">
    <property type="entry name" value="RCK_C"/>
</dbReference>
<feature type="domain" description="RCK C-terminal" evidence="12">
    <location>
        <begin position="573"/>
        <end position="656"/>
    </location>
</feature>
<evidence type="ECO:0000259" key="11">
    <source>
        <dbReference type="PROSITE" id="PS51201"/>
    </source>
</evidence>
<evidence type="ECO:0000256" key="8">
    <source>
        <dbReference type="ARBA" id="ARBA00023065"/>
    </source>
</evidence>
<evidence type="ECO:0000259" key="12">
    <source>
        <dbReference type="PROSITE" id="PS51202"/>
    </source>
</evidence>
<evidence type="ECO:0000256" key="4">
    <source>
        <dbReference type="ARBA" id="ARBA00022538"/>
    </source>
</evidence>
<dbReference type="GO" id="GO:0012505">
    <property type="term" value="C:endomembrane system"/>
    <property type="evidence" value="ECO:0007669"/>
    <property type="project" value="UniProtKB-SubCell"/>
</dbReference>
<feature type="transmembrane region" description="Helical" evidence="10">
    <location>
        <begin position="325"/>
        <end position="348"/>
    </location>
</feature>
<feature type="transmembrane region" description="Helical" evidence="10">
    <location>
        <begin position="182"/>
        <end position="204"/>
    </location>
</feature>
<evidence type="ECO:0000256" key="1">
    <source>
        <dbReference type="ARBA" id="ARBA00004127"/>
    </source>
</evidence>
<dbReference type="GO" id="GO:0005886">
    <property type="term" value="C:plasma membrane"/>
    <property type="evidence" value="ECO:0007669"/>
    <property type="project" value="TreeGrafter"/>
</dbReference>
<feature type="transmembrane region" description="Helical" evidence="10">
    <location>
        <begin position="57"/>
        <end position="74"/>
    </location>
</feature>
<evidence type="ECO:0000256" key="5">
    <source>
        <dbReference type="ARBA" id="ARBA00022692"/>
    </source>
</evidence>
<evidence type="ECO:0000256" key="3">
    <source>
        <dbReference type="ARBA" id="ARBA00022449"/>
    </source>
</evidence>
<dbReference type="Pfam" id="PF00999">
    <property type="entry name" value="Na_H_Exchanger"/>
    <property type="match status" value="1"/>
</dbReference>
<dbReference type="Proteomes" id="UP000824988">
    <property type="component" value="Chromosome"/>
</dbReference>
<organism evidence="13 14">
    <name type="scientific">Methylogaea oryzae</name>
    <dbReference type="NCBI Taxonomy" id="1295382"/>
    <lineage>
        <taxon>Bacteria</taxon>
        <taxon>Pseudomonadati</taxon>
        <taxon>Pseudomonadota</taxon>
        <taxon>Gammaproteobacteria</taxon>
        <taxon>Methylococcales</taxon>
        <taxon>Methylococcaceae</taxon>
        <taxon>Methylogaea</taxon>
    </lineage>
</organism>
<dbReference type="Pfam" id="PF02254">
    <property type="entry name" value="TrkA_N"/>
    <property type="match status" value="1"/>
</dbReference>
<feature type="transmembrane region" description="Helical" evidence="10">
    <location>
        <begin position="211"/>
        <end position="234"/>
    </location>
</feature>
<feature type="transmembrane region" description="Helical" evidence="10">
    <location>
        <begin position="111"/>
        <end position="132"/>
    </location>
</feature>
<evidence type="ECO:0000256" key="2">
    <source>
        <dbReference type="ARBA" id="ARBA00022448"/>
    </source>
</evidence>
<dbReference type="InterPro" id="IPR006153">
    <property type="entry name" value="Cation/H_exchanger_TM"/>
</dbReference>